<dbReference type="GO" id="GO:1990904">
    <property type="term" value="C:ribonucleoprotein complex"/>
    <property type="evidence" value="ECO:0007669"/>
    <property type="project" value="UniProtKB-KW"/>
</dbReference>
<evidence type="ECO:0000256" key="2">
    <source>
        <dbReference type="ARBA" id="ARBA00022980"/>
    </source>
</evidence>
<dbReference type="GO" id="GO:0003735">
    <property type="term" value="F:structural constituent of ribosome"/>
    <property type="evidence" value="ECO:0007669"/>
    <property type="project" value="InterPro"/>
</dbReference>
<evidence type="ECO:0000256" key="3">
    <source>
        <dbReference type="ARBA" id="ARBA00023274"/>
    </source>
</evidence>
<accession>A0A6M3WWN5</accession>
<dbReference type="PRINTS" id="PR00062">
    <property type="entry name" value="RIBOSOMALL20"/>
</dbReference>
<dbReference type="SUPFAM" id="SSF74731">
    <property type="entry name" value="Ribosomal protein L20"/>
    <property type="match status" value="1"/>
</dbReference>
<dbReference type="GO" id="GO:0006412">
    <property type="term" value="P:translation"/>
    <property type="evidence" value="ECO:0007669"/>
    <property type="project" value="InterPro"/>
</dbReference>
<comment type="similarity">
    <text evidence="1 4 5">Belongs to the bacterial ribosomal protein bL20 family.</text>
</comment>
<dbReference type="GO" id="GO:0005840">
    <property type="term" value="C:ribosome"/>
    <property type="evidence" value="ECO:0007669"/>
    <property type="project" value="UniProtKB-KW"/>
</dbReference>
<name>A0A6M3WWN5_9FLOR</name>
<dbReference type="PANTHER" id="PTHR10986">
    <property type="entry name" value="39S RIBOSOMAL PROTEIN L20"/>
    <property type="match status" value="1"/>
</dbReference>
<dbReference type="EMBL" id="MT117918">
    <property type="protein sequence ID" value="QJH88403.1"/>
    <property type="molecule type" value="Genomic_DNA"/>
</dbReference>
<organism evidence="7">
    <name type="scientific">Pterocladiophila hemisphaerica</name>
    <dbReference type="NCBI Taxonomy" id="2712948"/>
    <lineage>
        <taxon>Eukaryota</taxon>
        <taxon>Rhodophyta</taxon>
        <taxon>Florideophyceae</taxon>
        <taxon>Rhodymeniophycidae</taxon>
        <taxon>Gracilariales</taxon>
        <taxon>Pterocladiophilaceae</taxon>
        <taxon>Pterocladiophila</taxon>
    </lineage>
</organism>
<dbReference type="Pfam" id="PF00453">
    <property type="entry name" value="Ribosomal_L20"/>
    <property type="match status" value="1"/>
</dbReference>
<keyword evidence="7" id="KW-0934">Plastid</keyword>
<dbReference type="InterPro" id="IPR035566">
    <property type="entry name" value="Ribosomal_protein_bL20_C"/>
</dbReference>
<gene>
    <name evidence="4 7" type="primary">rpl20</name>
</gene>
<evidence type="ECO:0000256" key="5">
    <source>
        <dbReference type="RuleBase" id="RU000561"/>
    </source>
</evidence>
<comment type="subcellular location">
    <subcellularLocation>
        <location evidence="4">Plastid</location>
        <location evidence="4">Chloroplast</location>
    </subcellularLocation>
</comment>
<dbReference type="GO" id="GO:0000027">
    <property type="term" value="P:ribosomal large subunit assembly"/>
    <property type="evidence" value="ECO:0007669"/>
    <property type="project" value="UniProtKB-UniRule"/>
</dbReference>
<dbReference type="NCBIfam" id="TIGR01032">
    <property type="entry name" value="rplT_bact"/>
    <property type="match status" value="1"/>
</dbReference>
<dbReference type="CDD" id="cd07026">
    <property type="entry name" value="Ribosomal_L20"/>
    <property type="match status" value="1"/>
</dbReference>
<keyword evidence="3 4" id="KW-0687">Ribonucleoprotein</keyword>
<dbReference type="InterPro" id="IPR005813">
    <property type="entry name" value="Ribosomal_bL20"/>
</dbReference>
<evidence type="ECO:0000256" key="1">
    <source>
        <dbReference type="ARBA" id="ARBA00007698"/>
    </source>
</evidence>
<dbReference type="Gene3D" id="6.10.160.10">
    <property type="match status" value="1"/>
</dbReference>
<keyword evidence="2 4" id="KW-0689">Ribosomal protein</keyword>
<dbReference type="GO" id="GO:0009507">
    <property type="term" value="C:chloroplast"/>
    <property type="evidence" value="ECO:0007669"/>
    <property type="project" value="UniProtKB-SubCell"/>
</dbReference>
<comment type="function">
    <text evidence="4 6">Binds directly to 23S ribosomal RNA and is necessary for the in vitro assembly process of the 50S ribosomal subunit. It is not involved in the protein synthesizing functions of that subunit.</text>
</comment>
<protein>
    <recommendedName>
        <fullName evidence="4">Large ribosomal subunit protein bL20c</fullName>
    </recommendedName>
</protein>
<evidence type="ECO:0000256" key="4">
    <source>
        <dbReference type="HAMAP-Rule" id="MF_00382"/>
    </source>
</evidence>
<evidence type="ECO:0000256" key="6">
    <source>
        <dbReference type="RuleBase" id="RU004311"/>
    </source>
</evidence>
<dbReference type="AlphaFoldDB" id="A0A6M3WWN5"/>
<dbReference type="GO" id="GO:0019843">
    <property type="term" value="F:rRNA binding"/>
    <property type="evidence" value="ECO:0007669"/>
    <property type="project" value="UniProtKB-UniRule"/>
</dbReference>
<dbReference type="HAMAP" id="MF_00382">
    <property type="entry name" value="Ribosomal_bL20"/>
    <property type="match status" value="1"/>
</dbReference>
<dbReference type="Gene3D" id="1.10.1900.20">
    <property type="entry name" value="Ribosomal protein L20"/>
    <property type="match status" value="1"/>
</dbReference>
<keyword evidence="7" id="KW-0150">Chloroplast</keyword>
<keyword evidence="4 6" id="KW-0699">rRNA-binding</keyword>
<sequence length="112" mass="13458">MTRIKRGNIAKQRRNKVLKLTRGQKGTNSKLFRVANQQLLKALKSAYFDRKKNKRNYRSLWIANINAKARNYNLTYNLYIHQLKQINVGLNRKMLSFLSNQQNYLFYKLMFL</sequence>
<reference evidence="7" key="1">
    <citation type="journal article" date="2020" name="J. Phycol.">
        <title>The Organelle Genomes in the Photosynthetic Red Algal Parasite Pterocladiophila hemisphaerica (Florideophyceae, Rhodophyta) Have Elevated Substitution Rates and Extreme Gene Loss in the Plastid Genome.</title>
        <authorList>
            <person name="Preuss M."/>
            <person name="Verbruggen H."/>
            <person name="Zuccarello G.C."/>
        </authorList>
    </citation>
    <scope>NUCLEOTIDE SEQUENCE</scope>
</reference>
<keyword evidence="4 6" id="KW-0694">RNA-binding</keyword>
<proteinExistence type="inferred from homology"/>
<geneLocation type="chloroplast" evidence="7"/>
<evidence type="ECO:0000313" key="7">
    <source>
        <dbReference type="EMBL" id="QJH88403.1"/>
    </source>
</evidence>